<evidence type="ECO:0000256" key="4">
    <source>
        <dbReference type="ARBA" id="ARBA00029376"/>
    </source>
</evidence>
<keyword evidence="3" id="KW-0804">Transcription</keyword>
<dbReference type="Pfam" id="PF01192">
    <property type="entry name" value="RNA_pol_Rpb6"/>
    <property type="match status" value="1"/>
</dbReference>
<dbReference type="SUPFAM" id="SSF63562">
    <property type="entry name" value="RPB6/omega subunit-like"/>
    <property type="match status" value="1"/>
</dbReference>
<organism evidence="6">
    <name type="scientific">Mimiviridae sp. ChoanoV1</name>
    <dbReference type="NCBI Taxonomy" id="2596887"/>
    <lineage>
        <taxon>Viruses</taxon>
        <taxon>Varidnaviria</taxon>
        <taxon>Bamfordvirae</taxon>
        <taxon>Nucleocytoviricota</taxon>
        <taxon>Megaviricetes</taxon>
        <taxon>Imitervirales</taxon>
        <taxon>Schizomimiviridae</taxon>
    </lineage>
</organism>
<protein>
    <submittedName>
        <fullName evidence="6">RNA polymerase Rpb6</fullName>
    </submittedName>
</protein>
<comment type="subunit">
    <text evidence="5">Part of the viral DNA-directed RNA polymerase that consists of 8 polII-like subunits (RPB1, RPB2, RPB3, RPB5, RPB6, RPB7, RPB9, RPB10), a capping enzyme and a termination factor.</text>
</comment>
<accession>A0A5B8HV40</accession>
<evidence type="ECO:0000256" key="2">
    <source>
        <dbReference type="ARBA" id="ARBA00022478"/>
    </source>
</evidence>
<dbReference type="GO" id="GO:0042797">
    <property type="term" value="P:tRNA transcription by RNA polymerase III"/>
    <property type="evidence" value="ECO:0007669"/>
    <property type="project" value="TreeGrafter"/>
</dbReference>
<dbReference type="PANTHER" id="PTHR47227">
    <property type="entry name" value="DNA-DIRECTED RNA POLYMERASE SUBUNIT K"/>
    <property type="match status" value="1"/>
</dbReference>
<evidence type="ECO:0000313" key="6">
    <source>
        <dbReference type="EMBL" id="QDY51859.1"/>
    </source>
</evidence>
<keyword evidence="2" id="KW-0240">DNA-directed RNA polymerase</keyword>
<comment type="similarity">
    <text evidence="1">Belongs to the archaeal RpoK/eukaryotic RPB6 RNA polymerase subunit family.</text>
</comment>
<name>A0A5B8HV40_9VIRU</name>
<dbReference type="GO" id="GO:0006366">
    <property type="term" value="P:transcription by RNA polymerase II"/>
    <property type="evidence" value="ECO:0007669"/>
    <property type="project" value="TreeGrafter"/>
</dbReference>
<dbReference type="InterPro" id="IPR006110">
    <property type="entry name" value="Pol_omega/Rpo6/RPB6"/>
</dbReference>
<dbReference type="PANTHER" id="PTHR47227:SF5">
    <property type="entry name" value="DNA-DIRECTED RNA POLYMERASES I, II, AND III SUBUNIT RPABC2"/>
    <property type="match status" value="1"/>
</dbReference>
<evidence type="ECO:0000256" key="3">
    <source>
        <dbReference type="ARBA" id="ARBA00023163"/>
    </source>
</evidence>
<evidence type="ECO:0000256" key="1">
    <source>
        <dbReference type="ARBA" id="ARBA00007593"/>
    </source>
</evidence>
<dbReference type="PIRSF" id="PIRSF000778">
    <property type="entry name" value="RpoK/RPB6"/>
    <property type="match status" value="1"/>
</dbReference>
<dbReference type="GO" id="GO:0006360">
    <property type="term" value="P:transcription by RNA polymerase I"/>
    <property type="evidence" value="ECO:0007669"/>
    <property type="project" value="TreeGrafter"/>
</dbReference>
<evidence type="ECO:0000256" key="5">
    <source>
        <dbReference type="ARBA" id="ARBA00029482"/>
    </source>
</evidence>
<comment type="function">
    <text evidence="4">Component of the DNA-directed RNA polymerase (RNAP) that catalyzes the transcription in the cytoplasm of viral DNA into RNA using the four ribonucleoside triphosphates as substrates.</text>
</comment>
<sequence length="93" mass="11101">MEDYTEIYKNYDVSKNVTDPILTKYEYTKILGMRAQQIANNSEPLIEVTKDLDNPIAIAKEEIRQRKSPIILKRKIGEEQFEYWKLEDLKNYN</sequence>
<dbReference type="GO" id="GO:0003677">
    <property type="term" value="F:DNA binding"/>
    <property type="evidence" value="ECO:0007669"/>
    <property type="project" value="InterPro"/>
</dbReference>
<dbReference type="Gene3D" id="3.90.940.10">
    <property type="match status" value="1"/>
</dbReference>
<dbReference type="GO" id="GO:0000428">
    <property type="term" value="C:DNA-directed RNA polymerase complex"/>
    <property type="evidence" value="ECO:0007669"/>
    <property type="project" value="UniProtKB-KW"/>
</dbReference>
<dbReference type="EMBL" id="MK250085">
    <property type="protein sequence ID" value="QDY51859.1"/>
    <property type="molecule type" value="Genomic_DNA"/>
</dbReference>
<dbReference type="InterPro" id="IPR006111">
    <property type="entry name" value="Rpo6/Rpb6"/>
</dbReference>
<proteinExistence type="inferred from homology"/>
<dbReference type="GO" id="GO:0003899">
    <property type="term" value="F:DNA-directed RNA polymerase activity"/>
    <property type="evidence" value="ECO:0007669"/>
    <property type="project" value="InterPro"/>
</dbReference>
<dbReference type="InterPro" id="IPR036161">
    <property type="entry name" value="RPB6/omega-like_sf"/>
</dbReference>
<gene>
    <name evidence="6" type="ORF">1_244</name>
</gene>
<reference evidence="6" key="1">
    <citation type="submission" date="2018-11" db="EMBL/GenBank/DDBJ databases">
        <title>A distinct lineage of giant viruses engineers rhodopsin photosystems in predatory marine eukaryotes.</title>
        <authorList>
            <person name="Needham D.M."/>
            <person name="Yoshizawa S."/>
            <person name="Hosaka T."/>
            <person name="Poirier C."/>
            <person name="Choi C.-J."/>
            <person name="Hehenberger E."/>
            <person name="Irwin N.A.T."/>
            <person name="Wilken S."/>
            <person name="Yung C.-M."/>
            <person name="Bachy C."/>
            <person name="Kurihara R."/>
            <person name="Nakajima Y."/>
            <person name="Kojima K."/>
            <person name="Kimura-Someya T."/>
            <person name="Leonard G."/>
            <person name="Malmstrom R.R."/>
            <person name="Mende D."/>
            <person name="Olson D.K."/>
            <person name="Sudo Y."/>
            <person name="Sudek S."/>
            <person name="Richards T.A."/>
            <person name="DeLong E.F."/>
            <person name="Keeling P.J."/>
            <person name="Santoro A.E."/>
            <person name="Shirouzu M."/>
            <person name="Iwasaki W."/>
            <person name="Worden A.Z."/>
        </authorList>
    </citation>
    <scope>NUCLEOTIDE SEQUENCE</scope>
</reference>